<dbReference type="Proteomes" id="UP001652642">
    <property type="component" value="Chromosome 5"/>
</dbReference>
<sequence length="514" mass="59732">MAEKFLTSFKKSVFFFPWSRAWLVLSFLFISVPLVERERNSQWPCIPWANSVCRISLIYWLVLAFSSRKITITGEMHTFSSKEARQLLYNKFVVILGDSIQRSVYKDLVRLLQTDSLLTTSQMKAKGELRFQNDHLIEGGVEGGLHNETHYREVRQYRTDHHLVRFYFLTRVYSPYLESILDDFRAGLQPDVLILNSCVWDVSRYGSASMKQYQANLETAFDRLEAVLPSSCLVIWNMTMPLGRKIRGGFLIPELQHLSKTLRKDVIEGNFYGAMLAGSHLFDVVDLHYHFRHDLGHRVKDGIHWNNVVHRRITNLLLAHVADAWGVVMPEKKPRAGRACHTSSDENPYKSQGEPKAGRLAPGLACKDEPLDFQPAVMPFLSPVRRRRPPSPSDLRRTYPDFSSFQDDGFFLPGHEGSPEPFAGFTSFEDNDLPPFHLDAVARNNFCRFEEADRTRFSVYPSHNVVNSPPRSRNDRRRVRRVTEHRHGLVMRRRSFHARDTSPYRRTHVRYRCY</sequence>
<feature type="region of interest" description="Disordered" evidence="2">
    <location>
        <begin position="336"/>
        <end position="358"/>
    </location>
</feature>
<evidence type="ECO:0000256" key="2">
    <source>
        <dbReference type="SAM" id="MobiDB-lite"/>
    </source>
</evidence>
<gene>
    <name evidence="4" type="primary">PCED1A</name>
</gene>
<dbReference type="SUPFAM" id="SSF52266">
    <property type="entry name" value="SGNH hydrolase"/>
    <property type="match status" value="1"/>
</dbReference>
<organism evidence="3 4">
    <name type="scientific">Pogona vitticeps</name>
    <name type="common">central bearded dragon</name>
    <dbReference type="NCBI Taxonomy" id="103695"/>
    <lineage>
        <taxon>Eukaryota</taxon>
        <taxon>Metazoa</taxon>
        <taxon>Chordata</taxon>
        <taxon>Craniata</taxon>
        <taxon>Vertebrata</taxon>
        <taxon>Euteleostomi</taxon>
        <taxon>Lepidosauria</taxon>
        <taxon>Squamata</taxon>
        <taxon>Bifurcata</taxon>
        <taxon>Unidentata</taxon>
        <taxon>Episquamata</taxon>
        <taxon>Toxicofera</taxon>
        <taxon>Iguania</taxon>
        <taxon>Acrodonta</taxon>
        <taxon>Agamidae</taxon>
        <taxon>Amphibolurinae</taxon>
        <taxon>Pogona</taxon>
    </lineage>
</organism>
<dbReference type="InterPro" id="IPR036514">
    <property type="entry name" value="SGNH_hydro_sf"/>
</dbReference>
<evidence type="ECO:0000313" key="4">
    <source>
        <dbReference type="RefSeq" id="XP_020663311.2"/>
    </source>
</evidence>
<protein>
    <submittedName>
        <fullName evidence="4">PC-esterase domain-containing protein 1A isoform X1</fullName>
    </submittedName>
</protein>
<proteinExistence type="inferred from homology"/>
<comment type="similarity">
    <text evidence="1">Belongs to the PC-esterase family.</text>
</comment>
<reference evidence="4" key="1">
    <citation type="submission" date="2025-08" db="UniProtKB">
        <authorList>
            <consortium name="RefSeq"/>
        </authorList>
    </citation>
    <scope>IDENTIFICATION</scope>
</reference>
<dbReference type="OrthoDB" id="9975373at2759"/>
<accession>A0A6J0URI2</accession>
<name>A0A6J0URI2_9SAUR</name>
<dbReference type="RefSeq" id="XP_020663311.2">
    <property type="nucleotide sequence ID" value="XM_020807652.2"/>
</dbReference>
<dbReference type="Gene3D" id="3.40.50.1110">
    <property type="entry name" value="SGNH hydrolase"/>
    <property type="match status" value="1"/>
</dbReference>
<keyword evidence="3" id="KW-1185">Reference proteome</keyword>
<dbReference type="PANTHER" id="PTHR14469:SF0">
    <property type="entry name" value="FAMILY WITH SEQUENCE SIMILARITY 113"/>
    <property type="match status" value="1"/>
</dbReference>
<evidence type="ECO:0000256" key="1">
    <source>
        <dbReference type="ARBA" id="ARBA00037957"/>
    </source>
</evidence>
<evidence type="ECO:0000313" key="3">
    <source>
        <dbReference type="Proteomes" id="UP001652642"/>
    </source>
</evidence>
<dbReference type="PANTHER" id="PTHR14469">
    <property type="entry name" value="SARCOMA ANTIGEN NY-SAR-23"/>
    <property type="match status" value="1"/>
</dbReference>
<dbReference type="GeneID" id="110086616"/>